<dbReference type="PANTHER" id="PTHR30348">
    <property type="entry name" value="UNCHARACTERIZED PROTEIN YECE"/>
    <property type="match status" value="1"/>
</dbReference>
<dbReference type="Pfam" id="PF01904">
    <property type="entry name" value="DUF72"/>
    <property type="match status" value="1"/>
</dbReference>
<dbReference type="Gene3D" id="3.20.20.410">
    <property type="entry name" value="Protein of unknown function UPF0759"/>
    <property type="match status" value="1"/>
</dbReference>
<accession>A0A7C2RQQ5</accession>
<protein>
    <submittedName>
        <fullName evidence="1">DUF72 domain-containing protein</fullName>
    </submittedName>
</protein>
<dbReference type="Proteomes" id="UP000885753">
    <property type="component" value="Unassembled WGS sequence"/>
</dbReference>
<proteinExistence type="predicted"/>
<dbReference type="EMBL" id="DSEE01000451">
    <property type="protein sequence ID" value="HER40795.1"/>
    <property type="molecule type" value="Genomic_DNA"/>
</dbReference>
<evidence type="ECO:0000313" key="1">
    <source>
        <dbReference type="EMBL" id="HER40795.1"/>
    </source>
</evidence>
<reference evidence="1" key="1">
    <citation type="journal article" date="2020" name="mSystems">
        <title>Genome- and Community-Level Interaction Insights into Carbon Utilization and Element Cycling Functions of Hydrothermarchaeota in Hydrothermal Sediment.</title>
        <authorList>
            <person name="Zhou Z."/>
            <person name="Liu Y."/>
            <person name="Xu W."/>
            <person name="Pan J."/>
            <person name="Luo Z.H."/>
            <person name="Li M."/>
        </authorList>
    </citation>
    <scope>NUCLEOTIDE SEQUENCE [LARGE SCALE GENOMIC DNA]</scope>
    <source>
        <strain evidence="1">SpSt-1235</strain>
    </source>
</reference>
<dbReference type="AlphaFoldDB" id="A0A7C2RQQ5"/>
<dbReference type="InterPro" id="IPR002763">
    <property type="entry name" value="DUF72"/>
</dbReference>
<name>A0A7C2RQQ5_9FLAO</name>
<sequence>MPGEDQEDQGFGQEYLFLSFLSKRGKMKVHIGCSGYNYKDWRGKFYPEKMPQKNWLEYYASIFDTVEINNTFYKFPREKALKQWEEIVPSNFRITLKGHRYITHRKKLKDVERSVSDFEALTKFLKRKMGCLLWQLPGNLHRNDEKLIDFCRTLDGRRKNVIEFRHESWFHEEVYEILREHKIIFCSISSPEFPEEMITTHKTGYLRFHGKGKKWYDYLYSQKELEEWHRKIQNTDLEEIFIYFNNDIHAHAPKNAEQLKKLFD</sequence>
<dbReference type="PANTHER" id="PTHR30348:SF4">
    <property type="entry name" value="DUF72 DOMAIN-CONTAINING PROTEIN"/>
    <property type="match status" value="1"/>
</dbReference>
<organism evidence="1">
    <name type="scientific">Salinimicrobium catena</name>
    <dbReference type="NCBI Taxonomy" id="390640"/>
    <lineage>
        <taxon>Bacteria</taxon>
        <taxon>Pseudomonadati</taxon>
        <taxon>Bacteroidota</taxon>
        <taxon>Flavobacteriia</taxon>
        <taxon>Flavobacteriales</taxon>
        <taxon>Flavobacteriaceae</taxon>
        <taxon>Salinimicrobium</taxon>
    </lineage>
</organism>
<dbReference type="InterPro" id="IPR036520">
    <property type="entry name" value="UPF0759_sf"/>
</dbReference>
<gene>
    <name evidence="1" type="ORF">ENO10_06200</name>
</gene>
<dbReference type="SUPFAM" id="SSF117396">
    <property type="entry name" value="TM1631-like"/>
    <property type="match status" value="1"/>
</dbReference>
<comment type="caution">
    <text evidence="1">The sequence shown here is derived from an EMBL/GenBank/DDBJ whole genome shotgun (WGS) entry which is preliminary data.</text>
</comment>